<dbReference type="PANTHER" id="PTHR43065:SF42">
    <property type="entry name" value="TWO-COMPONENT SENSOR PPRA"/>
    <property type="match status" value="1"/>
</dbReference>
<proteinExistence type="predicted"/>
<dbReference type="InterPro" id="IPR036890">
    <property type="entry name" value="HATPase_C_sf"/>
</dbReference>
<dbReference type="Pfam" id="PF02518">
    <property type="entry name" value="HATPase_c"/>
    <property type="match status" value="1"/>
</dbReference>
<keyword evidence="10" id="KW-1185">Reference proteome</keyword>
<dbReference type="CDD" id="cd00130">
    <property type="entry name" value="PAS"/>
    <property type="match status" value="2"/>
</dbReference>
<dbReference type="InterPro" id="IPR001789">
    <property type="entry name" value="Sig_transdc_resp-reg_receiver"/>
</dbReference>
<dbReference type="Gene3D" id="3.30.565.10">
    <property type="entry name" value="Histidine kinase-like ATPase, C-terminal domain"/>
    <property type="match status" value="1"/>
</dbReference>
<evidence type="ECO:0000259" key="6">
    <source>
        <dbReference type="PROSITE" id="PS50110"/>
    </source>
</evidence>
<dbReference type="SUPFAM" id="SSF55785">
    <property type="entry name" value="PYP-like sensor domain (PAS domain)"/>
    <property type="match status" value="3"/>
</dbReference>
<dbReference type="PROSITE" id="PS50112">
    <property type="entry name" value="PAS"/>
    <property type="match status" value="1"/>
</dbReference>
<evidence type="ECO:0000256" key="3">
    <source>
        <dbReference type="ARBA" id="ARBA00022553"/>
    </source>
</evidence>
<dbReference type="OrthoDB" id="9792270at2"/>
<dbReference type="Proteomes" id="UP000269265">
    <property type="component" value="Unassembled WGS sequence"/>
</dbReference>
<keyword evidence="9" id="KW-0418">Kinase</keyword>
<dbReference type="Pfam" id="PF08448">
    <property type="entry name" value="PAS_4"/>
    <property type="match status" value="1"/>
</dbReference>
<dbReference type="AlphaFoldDB" id="A0A426VD27"/>
<dbReference type="InterPro" id="IPR003661">
    <property type="entry name" value="HisK_dim/P_dom"/>
</dbReference>
<reference evidence="9 10" key="1">
    <citation type="submission" date="2018-12" db="EMBL/GenBank/DDBJ databases">
        <title>The whole draft genome of Aquabacterium sp. SJQ9.</title>
        <authorList>
            <person name="Sun L."/>
            <person name="Gao X."/>
            <person name="Chen W."/>
            <person name="Huang K."/>
        </authorList>
    </citation>
    <scope>NUCLEOTIDE SEQUENCE [LARGE SCALE GENOMIC DNA]</scope>
    <source>
        <strain evidence="9 10">SJQ9</strain>
    </source>
</reference>
<dbReference type="InterPro" id="IPR011006">
    <property type="entry name" value="CheY-like_superfamily"/>
</dbReference>
<dbReference type="PRINTS" id="PR00344">
    <property type="entry name" value="BCTRLSENSOR"/>
</dbReference>
<dbReference type="EC" id="2.7.13.3" evidence="2"/>
<evidence type="ECO:0000259" key="8">
    <source>
        <dbReference type="PROSITE" id="PS50113"/>
    </source>
</evidence>
<dbReference type="SUPFAM" id="SSF47384">
    <property type="entry name" value="Homodimeric domain of signal transducing histidine kinase"/>
    <property type="match status" value="1"/>
</dbReference>
<dbReference type="InterPro" id="IPR004358">
    <property type="entry name" value="Sig_transdc_His_kin-like_C"/>
</dbReference>
<evidence type="ECO:0000313" key="10">
    <source>
        <dbReference type="Proteomes" id="UP000269265"/>
    </source>
</evidence>
<dbReference type="Pfam" id="PF08447">
    <property type="entry name" value="PAS_3"/>
    <property type="match status" value="1"/>
</dbReference>
<gene>
    <name evidence="9" type="ORF">EIP75_09460</name>
</gene>
<dbReference type="InterPro" id="IPR036097">
    <property type="entry name" value="HisK_dim/P_sf"/>
</dbReference>
<keyword evidence="3 4" id="KW-0597">Phosphoprotein</keyword>
<dbReference type="EMBL" id="RSED01000006">
    <property type="protein sequence ID" value="RRS04762.1"/>
    <property type="molecule type" value="Genomic_DNA"/>
</dbReference>
<sequence length="794" mass="87123">MGQRVRAFDWAATPLGPLSGWPAALRITVDQILASSFPSCLFWGPELIAIYNDAFRPLMGSKPEALGQPFHVIWAEAWTQLSPIAAKALAGESTFIENYLVRVDRSGILEDAWFTFNYGPVFDEHGTVVGMLDTVVETTTQVQSRQRGHAERERLQALLRQMPGFAAVLRGPDHVFEFVNEAYVDIAGPRDFIGRNVRELFPELTGQGFYEILDEVYASGQPFRGDALPVTLDREDGHRYINLLYEPIRDAAGRVEGIFVGGYDVTDHVAAEANLRELNAELEQRVIERTLSRGKAWNVSPELLCVITADGHFETTNPAWHKTLGWTEAEMATQGFRGLVHPEDLSASLDAWAEAFERQQPVLHFENRYRAKDGAWHWLSWVAVPEDGKVYCIARDVSAEKTRQRALAETQEALRQSQKMEAIGQLTGGIAHDFNNLLAAISSSMQVMKIRAAAGQLDDLGRYLEVGERSVRRAAALTQRLLAFSRRQTLDPRPTDVNRLMTGMADLVERTVGPSVQVVLAQAPDLWGTRVDAPQLENALLNLCINARDAMPNGGTITLATHNEVVDTRLAVERKMPPGDHVQIDIIDHGTGMPPEVLARVFDPFFTTKPLGQGTGLGLSMVHGFVHQSGGHVHIDSKVGHGTTISLYLPRHIGPADQEDAARQVAEAPPTGQGETVLLVEDEDTLRDLFREVLEDAGYRVIIAADGAAGLRVLQGQDKVDLLVTDVGLPGGMNGRQLADAGLALRPTMKVLFVTGYADANAVGANGLLDAGMALITKPFDLADLVRKVKEMLC</sequence>
<dbReference type="InterPro" id="IPR005467">
    <property type="entry name" value="His_kinase_dom"/>
</dbReference>
<dbReference type="NCBIfam" id="TIGR00229">
    <property type="entry name" value="sensory_box"/>
    <property type="match status" value="1"/>
</dbReference>
<feature type="domain" description="PAS" evidence="7">
    <location>
        <begin position="306"/>
        <end position="359"/>
    </location>
</feature>
<dbReference type="PROSITE" id="PS50096">
    <property type="entry name" value="IQ"/>
    <property type="match status" value="1"/>
</dbReference>
<evidence type="ECO:0000313" key="9">
    <source>
        <dbReference type="EMBL" id="RRS04762.1"/>
    </source>
</evidence>
<dbReference type="SMART" id="SM00387">
    <property type="entry name" value="HATPase_c"/>
    <property type="match status" value="1"/>
</dbReference>
<feature type="domain" description="Histidine kinase" evidence="5">
    <location>
        <begin position="429"/>
        <end position="653"/>
    </location>
</feature>
<accession>A0A426VD27</accession>
<dbReference type="PROSITE" id="PS50109">
    <property type="entry name" value="HIS_KIN"/>
    <property type="match status" value="1"/>
</dbReference>
<dbReference type="InterPro" id="IPR035965">
    <property type="entry name" value="PAS-like_dom_sf"/>
</dbReference>
<keyword evidence="9" id="KW-0808">Transferase</keyword>
<dbReference type="Pfam" id="PF00072">
    <property type="entry name" value="Response_reg"/>
    <property type="match status" value="1"/>
</dbReference>
<protein>
    <recommendedName>
        <fullName evidence="2">histidine kinase</fullName>
        <ecNumber evidence="2">2.7.13.3</ecNumber>
    </recommendedName>
</protein>
<dbReference type="SUPFAM" id="SSF52172">
    <property type="entry name" value="CheY-like"/>
    <property type="match status" value="1"/>
</dbReference>
<dbReference type="SUPFAM" id="SSF55874">
    <property type="entry name" value="ATPase domain of HSP90 chaperone/DNA topoisomerase II/histidine kinase"/>
    <property type="match status" value="1"/>
</dbReference>
<dbReference type="Gene3D" id="3.40.50.2300">
    <property type="match status" value="1"/>
</dbReference>
<name>A0A426VD27_9BURK</name>
<dbReference type="SMART" id="SM00448">
    <property type="entry name" value="REC"/>
    <property type="match status" value="1"/>
</dbReference>
<dbReference type="PANTHER" id="PTHR43065">
    <property type="entry name" value="SENSOR HISTIDINE KINASE"/>
    <property type="match status" value="1"/>
</dbReference>
<dbReference type="PROSITE" id="PS50113">
    <property type="entry name" value="PAC"/>
    <property type="match status" value="1"/>
</dbReference>
<dbReference type="SMART" id="SM00091">
    <property type="entry name" value="PAS"/>
    <property type="match status" value="2"/>
</dbReference>
<evidence type="ECO:0000259" key="7">
    <source>
        <dbReference type="PROSITE" id="PS50112"/>
    </source>
</evidence>
<dbReference type="InterPro" id="IPR013656">
    <property type="entry name" value="PAS_4"/>
</dbReference>
<dbReference type="SMART" id="SM00388">
    <property type="entry name" value="HisKA"/>
    <property type="match status" value="1"/>
</dbReference>
<feature type="modified residue" description="4-aspartylphosphate" evidence="4">
    <location>
        <position position="726"/>
    </location>
</feature>
<dbReference type="PROSITE" id="PS50110">
    <property type="entry name" value="RESPONSE_REGULATORY"/>
    <property type="match status" value="1"/>
</dbReference>
<comment type="caution">
    <text evidence="9">The sequence shown here is derived from an EMBL/GenBank/DDBJ whole genome shotgun (WGS) entry which is preliminary data.</text>
</comment>
<evidence type="ECO:0000259" key="5">
    <source>
        <dbReference type="PROSITE" id="PS50109"/>
    </source>
</evidence>
<feature type="domain" description="Response regulatory" evidence="6">
    <location>
        <begin position="676"/>
        <end position="793"/>
    </location>
</feature>
<dbReference type="Gene3D" id="1.10.287.130">
    <property type="match status" value="1"/>
</dbReference>
<dbReference type="GO" id="GO:0000155">
    <property type="term" value="F:phosphorelay sensor kinase activity"/>
    <property type="evidence" value="ECO:0007669"/>
    <property type="project" value="InterPro"/>
</dbReference>
<dbReference type="Pfam" id="PF00512">
    <property type="entry name" value="HisKA"/>
    <property type="match status" value="1"/>
</dbReference>
<evidence type="ECO:0000256" key="1">
    <source>
        <dbReference type="ARBA" id="ARBA00000085"/>
    </source>
</evidence>
<evidence type="ECO:0000256" key="4">
    <source>
        <dbReference type="PROSITE-ProRule" id="PRU00169"/>
    </source>
</evidence>
<organism evidence="9 10">
    <name type="scientific">Aquabacterium soli</name>
    <dbReference type="NCBI Taxonomy" id="2493092"/>
    <lineage>
        <taxon>Bacteria</taxon>
        <taxon>Pseudomonadati</taxon>
        <taxon>Pseudomonadota</taxon>
        <taxon>Betaproteobacteria</taxon>
        <taxon>Burkholderiales</taxon>
        <taxon>Aquabacterium</taxon>
    </lineage>
</organism>
<dbReference type="InterPro" id="IPR000014">
    <property type="entry name" value="PAS"/>
</dbReference>
<dbReference type="Gene3D" id="3.30.450.20">
    <property type="entry name" value="PAS domain"/>
    <property type="match status" value="3"/>
</dbReference>
<dbReference type="InterPro" id="IPR000700">
    <property type="entry name" value="PAS-assoc_C"/>
</dbReference>
<dbReference type="CDD" id="cd00082">
    <property type="entry name" value="HisKA"/>
    <property type="match status" value="1"/>
</dbReference>
<dbReference type="InterPro" id="IPR003594">
    <property type="entry name" value="HATPase_dom"/>
</dbReference>
<dbReference type="InterPro" id="IPR013655">
    <property type="entry name" value="PAS_fold_3"/>
</dbReference>
<evidence type="ECO:0000256" key="2">
    <source>
        <dbReference type="ARBA" id="ARBA00012438"/>
    </source>
</evidence>
<feature type="domain" description="PAC" evidence="8">
    <location>
        <begin position="226"/>
        <end position="277"/>
    </location>
</feature>
<comment type="catalytic activity">
    <reaction evidence="1">
        <text>ATP + protein L-histidine = ADP + protein N-phospho-L-histidine.</text>
        <dbReference type="EC" id="2.7.13.3"/>
    </reaction>
</comment>